<reference evidence="2" key="1">
    <citation type="journal article" date="2019" name="Int. J. Syst. Evol. Microbiol.">
        <title>The Global Catalogue of Microorganisms (GCM) 10K type strain sequencing project: providing services to taxonomists for standard genome sequencing and annotation.</title>
        <authorList>
            <consortium name="The Broad Institute Genomics Platform"/>
            <consortium name="The Broad Institute Genome Sequencing Center for Infectious Disease"/>
            <person name="Wu L."/>
            <person name="Ma J."/>
        </authorList>
    </citation>
    <scope>NUCLEOTIDE SEQUENCE [LARGE SCALE GENOMIC DNA]</scope>
    <source>
        <strain evidence="2">JCM 18401</strain>
    </source>
</reference>
<dbReference type="Proteomes" id="UP001499988">
    <property type="component" value="Unassembled WGS sequence"/>
</dbReference>
<evidence type="ECO:0000313" key="2">
    <source>
        <dbReference type="Proteomes" id="UP001499988"/>
    </source>
</evidence>
<accession>A0ABP9FM99</accession>
<sequence length="100" mass="11489">MSPEFASKEPAPFSLMRIDVSFELEQKWVRQVEQVLSVYVEHPEVATEIVTSGYEDGQMTLELVYFSVDGTFKNELVWLHKALQTVVVPVPVFTIEVRQD</sequence>
<gene>
    <name evidence="1" type="ORF">GCM10023333_36320</name>
</gene>
<organism evidence="1 2">
    <name type="scientific">Ferrimonas pelagia</name>
    <dbReference type="NCBI Taxonomy" id="1177826"/>
    <lineage>
        <taxon>Bacteria</taxon>
        <taxon>Pseudomonadati</taxon>
        <taxon>Pseudomonadota</taxon>
        <taxon>Gammaproteobacteria</taxon>
        <taxon>Alteromonadales</taxon>
        <taxon>Ferrimonadaceae</taxon>
        <taxon>Ferrimonas</taxon>
    </lineage>
</organism>
<proteinExistence type="predicted"/>
<comment type="caution">
    <text evidence="1">The sequence shown here is derived from an EMBL/GenBank/DDBJ whole genome shotgun (WGS) entry which is preliminary data.</text>
</comment>
<protein>
    <submittedName>
        <fullName evidence="1">Uncharacterized protein</fullName>
    </submittedName>
</protein>
<keyword evidence="2" id="KW-1185">Reference proteome</keyword>
<dbReference type="RefSeq" id="WP_345336900.1">
    <property type="nucleotide sequence ID" value="NZ_BAABJZ010000101.1"/>
</dbReference>
<dbReference type="EMBL" id="BAABJZ010000101">
    <property type="protein sequence ID" value="GAA4899427.1"/>
    <property type="molecule type" value="Genomic_DNA"/>
</dbReference>
<evidence type="ECO:0000313" key="1">
    <source>
        <dbReference type="EMBL" id="GAA4899427.1"/>
    </source>
</evidence>
<name>A0ABP9FM99_9GAMM</name>